<feature type="transmembrane region" description="Helical" evidence="1">
    <location>
        <begin position="410"/>
        <end position="433"/>
    </location>
</feature>
<name>A0A4U3L5M6_9BACT</name>
<reference evidence="2 3" key="1">
    <citation type="submission" date="2019-05" db="EMBL/GenBank/DDBJ databases">
        <title>Panacibacter sp. strain 17mud1-8 Genome sequencing and assembly.</title>
        <authorList>
            <person name="Chhetri G."/>
        </authorList>
    </citation>
    <scope>NUCLEOTIDE SEQUENCE [LARGE SCALE GENOMIC DNA]</scope>
    <source>
        <strain evidence="2 3">17mud1-8</strain>
    </source>
</reference>
<feature type="transmembrane region" description="Helical" evidence="1">
    <location>
        <begin position="371"/>
        <end position="390"/>
    </location>
</feature>
<keyword evidence="1" id="KW-0812">Transmembrane</keyword>
<feature type="transmembrane region" description="Helical" evidence="1">
    <location>
        <begin position="100"/>
        <end position="133"/>
    </location>
</feature>
<feature type="transmembrane region" description="Helical" evidence="1">
    <location>
        <begin position="345"/>
        <end position="364"/>
    </location>
</feature>
<dbReference type="PANTHER" id="PTHR38454">
    <property type="entry name" value="INTEGRAL MEMBRANE PROTEIN-RELATED"/>
    <property type="match status" value="1"/>
</dbReference>
<keyword evidence="1" id="KW-0472">Membrane</keyword>
<evidence type="ECO:0000313" key="3">
    <source>
        <dbReference type="Proteomes" id="UP000305848"/>
    </source>
</evidence>
<feature type="transmembrane region" description="Helical" evidence="1">
    <location>
        <begin position="533"/>
        <end position="550"/>
    </location>
</feature>
<feature type="transmembrane region" description="Helical" evidence="1">
    <location>
        <begin position="9"/>
        <end position="26"/>
    </location>
</feature>
<dbReference type="PANTHER" id="PTHR38454:SF1">
    <property type="entry name" value="INTEGRAL MEMBRANE PROTEIN"/>
    <property type="match status" value="1"/>
</dbReference>
<protein>
    <recommendedName>
        <fullName evidence="4">YfhO family protein</fullName>
    </recommendedName>
</protein>
<evidence type="ECO:0008006" key="4">
    <source>
        <dbReference type="Google" id="ProtNLM"/>
    </source>
</evidence>
<feature type="transmembrane region" description="Helical" evidence="1">
    <location>
        <begin position="445"/>
        <end position="463"/>
    </location>
</feature>
<comment type="caution">
    <text evidence="2">The sequence shown here is derived from an EMBL/GenBank/DDBJ whole genome shotgun (WGS) entry which is preliminary data.</text>
</comment>
<accession>A0A4U3L5M6</accession>
<dbReference type="RefSeq" id="WP_137261547.1">
    <property type="nucleotide sequence ID" value="NZ_SZQL01000006.1"/>
</dbReference>
<proteinExistence type="predicted"/>
<feature type="transmembrane region" description="Helical" evidence="1">
    <location>
        <begin position="508"/>
        <end position="526"/>
    </location>
</feature>
<feature type="transmembrane region" description="Helical" evidence="1">
    <location>
        <begin position="154"/>
        <end position="180"/>
    </location>
</feature>
<dbReference type="Proteomes" id="UP000305848">
    <property type="component" value="Unassembled WGS sequence"/>
</dbReference>
<dbReference type="OrthoDB" id="9772884at2"/>
<dbReference type="AlphaFoldDB" id="A0A4U3L5M6"/>
<evidence type="ECO:0000313" key="2">
    <source>
        <dbReference type="EMBL" id="TKK68927.1"/>
    </source>
</evidence>
<feature type="transmembrane region" description="Helical" evidence="1">
    <location>
        <begin position="192"/>
        <end position="209"/>
    </location>
</feature>
<sequence length="832" mass="92921">MKNFSWKKLLPHLIAIIIFLVVAMVYCKPALQGQVLEQTDIVHWRGMAQSAFDYKEQHGHFPLWNTHLFSGMPNYQVYLYGKSFLIDFNKVFTLGLPKPISYFFLACICFYILCVTLGTNYIIGILGSLAFAYCSYDPVIISVGHESKMMAIAYMPALLAGLILLYERRYVIGLCLTALFATMEISANHPQINYYFIIVAGFMTLAYIIKWVQSAQWKHMAIALSLALIGGGIGVGNAAITLLTTAEYSKYTIRGGKTLENTGTTLKDVKTTGLDLDYAFSYSLGKIEAANLMLPNAFGGSGGERLNENSNIVSALTARGVPEENAVQLVQYLPKYWGGIGGPAGPVYLGAIICVLFVIGLVVVKNEHKWWILAAAAFSIFMAWGSYFLSFNELLFKYLPLYNKFRAPSMALVIPQLLFPILAVLCLQKIFIIDTPEQLQKSFKKILYAVGALFAVLLLIYIGNDYLSPNDDSIKSMLSQITGNNQDISTVVFNGLLADRKAMFGADLARAFIFALVTLAALFLYARKLVKPVYLIILLLIVNTGDLLAVDSKYLNASNYEEPDNYQVNFSPTIAEQQIMKDTSPHYRVYNLAPDRFQESLTAYYLRCIGGYHPAKLSIYQDLIENQISKGNMHVLNMLDTKYFIIPPQQQNQAQAAAQATVQRNASALGACWFVRDIKFVNGPAEEMKALDNFDPAQTAIVENSFKSLINNASATDSSATIQLLSYDPDDIKYTSQSNTNRFAVFSEIYYPAGWNAYIDGKKVDYCKVNYALRGLSIPAGKHSIEFKFEPSSYYTGQTLVYIASIALWLCIIAALLYWWRKNQHTQNTTTT</sequence>
<feature type="transmembrane region" description="Helical" evidence="1">
    <location>
        <begin position="221"/>
        <end position="243"/>
    </location>
</feature>
<evidence type="ECO:0000256" key="1">
    <source>
        <dbReference type="SAM" id="Phobius"/>
    </source>
</evidence>
<keyword evidence="3" id="KW-1185">Reference proteome</keyword>
<keyword evidence="1" id="KW-1133">Transmembrane helix</keyword>
<organism evidence="2 3">
    <name type="scientific">Ilyomonas limi</name>
    <dbReference type="NCBI Taxonomy" id="2575867"/>
    <lineage>
        <taxon>Bacteria</taxon>
        <taxon>Pseudomonadati</taxon>
        <taxon>Bacteroidota</taxon>
        <taxon>Chitinophagia</taxon>
        <taxon>Chitinophagales</taxon>
        <taxon>Chitinophagaceae</taxon>
        <taxon>Ilyomonas</taxon>
    </lineage>
</organism>
<feature type="transmembrane region" description="Helical" evidence="1">
    <location>
        <begin position="800"/>
        <end position="820"/>
    </location>
</feature>
<dbReference type="InterPro" id="IPR018580">
    <property type="entry name" value="Uncharacterised_YfhO"/>
</dbReference>
<gene>
    <name evidence="2" type="ORF">FC093_09540</name>
</gene>
<dbReference type="Pfam" id="PF09586">
    <property type="entry name" value="YfhO"/>
    <property type="match status" value="1"/>
</dbReference>
<dbReference type="EMBL" id="SZQL01000006">
    <property type="protein sequence ID" value="TKK68927.1"/>
    <property type="molecule type" value="Genomic_DNA"/>
</dbReference>